<keyword evidence="2" id="KW-1185">Reference proteome</keyword>
<evidence type="ECO:0008006" key="3">
    <source>
        <dbReference type="Google" id="ProtNLM"/>
    </source>
</evidence>
<protein>
    <recommendedName>
        <fullName evidence="3">Esterase</fullName>
    </recommendedName>
</protein>
<reference evidence="1 2" key="1">
    <citation type="submission" date="2019-03" db="EMBL/GenBank/DDBJ databases">
        <title>Genomic Encyclopedia of Type Strains, Phase IV (KMG-IV): sequencing the most valuable type-strain genomes for metagenomic binning, comparative biology and taxonomic classification.</title>
        <authorList>
            <person name="Goeker M."/>
        </authorList>
    </citation>
    <scope>NUCLEOTIDE SEQUENCE [LARGE SCALE GENOMIC DNA]</scope>
    <source>
        <strain evidence="1 2">DSM 22362</strain>
    </source>
</reference>
<proteinExistence type="predicted"/>
<evidence type="ECO:0000313" key="1">
    <source>
        <dbReference type="EMBL" id="TCV07409.1"/>
    </source>
</evidence>
<dbReference type="AlphaFoldDB" id="A0A4V6P2Y7"/>
<evidence type="ECO:0000313" key="2">
    <source>
        <dbReference type="Proteomes" id="UP000295197"/>
    </source>
</evidence>
<dbReference type="InterPro" id="IPR029058">
    <property type="entry name" value="AB_hydrolase_fold"/>
</dbReference>
<dbReference type="Proteomes" id="UP000295197">
    <property type="component" value="Unassembled WGS sequence"/>
</dbReference>
<dbReference type="Gene3D" id="3.40.50.1820">
    <property type="entry name" value="alpha/beta hydrolase"/>
    <property type="match status" value="1"/>
</dbReference>
<name>A0A4V6P2Y7_9SPHI</name>
<dbReference type="SUPFAM" id="SSF53474">
    <property type="entry name" value="alpha/beta-Hydrolases"/>
    <property type="match status" value="1"/>
</dbReference>
<comment type="caution">
    <text evidence="1">The sequence shown here is derived from an EMBL/GenBank/DDBJ whole genome shotgun (WGS) entry which is preliminary data.</text>
</comment>
<sequence>METFLLHPDMFDNYIAFDPSLWWNDHALVKNAQQYRSTFPHTKKQLWFTSSDANDIIPHTQLLAQILETNSSPNIRCSYHEETNEKHHTIFRATKEKALI</sequence>
<gene>
    <name evidence="1" type="ORF">EDC17_10539</name>
</gene>
<organism evidence="1 2">
    <name type="scientific">Sphingobacterium alimentarium</name>
    <dbReference type="NCBI Taxonomy" id="797292"/>
    <lineage>
        <taxon>Bacteria</taxon>
        <taxon>Pseudomonadati</taxon>
        <taxon>Bacteroidota</taxon>
        <taxon>Sphingobacteriia</taxon>
        <taxon>Sphingobacteriales</taxon>
        <taxon>Sphingobacteriaceae</taxon>
        <taxon>Sphingobacterium</taxon>
    </lineage>
</organism>
<dbReference type="EMBL" id="SMBZ01000053">
    <property type="protein sequence ID" value="TCV07409.1"/>
    <property type="molecule type" value="Genomic_DNA"/>
</dbReference>
<accession>A0A4V6P2Y7</accession>